<evidence type="ECO:0000313" key="1">
    <source>
        <dbReference type="EMBL" id="KAI3792446.1"/>
    </source>
</evidence>
<sequence>MAPLNGIRSYPHIIVESEEILLRSLSKLENVWLKDGRFLVGRFLPSIADLSLACQVMQLKLLSVKDYHRIMSPYKKVKKWIDDVRSASAPHFDEVHEYLFESQKVYREHMVAHSGKNKVMSKI</sequence>
<reference evidence="1 2" key="2">
    <citation type="journal article" date="2022" name="Mol. Ecol. Resour.">
        <title>The genomes of chicory, endive, great burdock and yacon provide insights into Asteraceae paleo-polyploidization history and plant inulin production.</title>
        <authorList>
            <person name="Fan W."/>
            <person name="Wang S."/>
            <person name="Wang H."/>
            <person name="Wang A."/>
            <person name="Jiang F."/>
            <person name="Liu H."/>
            <person name="Zhao H."/>
            <person name="Xu D."/>
            <person name="Zhang Y."/>
        </authorList>
    </citation>
    <scope>NUCLEOTIDE SEQUENCE [LARGE SCALE GENOMIC DNA]</scope>
    <source>
        <strain evidence="2">cv. Punajuju</strain>
        <tissue evidence="1">Leaves</tissue>
    </source>
</reference>
<dbReference type="Proteomes" id="UP001055811">
    <property type="component" value="Linkage Group LG01"/>
</dbReference>
<protein>
    <submittedName>
        <fullName evidence="1">Uncharacterized protein</fullName>
    </submittedName>
</protein>
<comment type="caution">
    <text evidence="1">The sequence shown here is derived from an EMBL/GenBank/DDBJ whole genome shotgun (WGS) entry which is preliminary data.</text>
</comment>
<evidence type="ECO:0000313" key="2">
    <source>
        <dbReference type="Proteomes" id="UP001055811"/>
    </source>
</evidence>
<keyword evidence="2" id="KW-1185">Reference proteome</keyword>
<gene>
    <name evidence="1" type="ORF">L2E82_06326</name>
</gene>
<reference evidence="2" key="1">
    <citation type="journal article" date="2022" name="Mol. Ecol. Resour.">
        <title>The genomes of chicory, endive, great burdock and yacon provide insights into Asteraceae palaeo-polyploidization history and plant inulin production.</title>
        <authorList>
            <person name="Fan W."/>
            <person name="Wang S."/>
            <person name="Wang H."/>
            <person name="Wang A."/>
            <person name="Jiang F."/>
            <person name="Liu H."/>
            <person name="Zhao H."/>
            <person name="Xu D."/>
            <person name="Zhang Y."/>
        </authorList>
    </citation>
    <scope>NUCLEOTIDE SEQUENCE [LARGE SCALE GENOMIC DNA]</scope>
    <source>
        <strain evidence="2">cv. Punajuju</strain>
    </source>
</reference>
<accession>A0ACB9HB13</accession>
<name>A0ACB9HB13_CICIN</name>
<dbReference type="EMBL" id="CM042009">
    <property type="protein sequence ID" value="KAI3792446.1"/>
    <property type="molecule type" value="Genomic_DNA"/>
</dbReference>
<organism evidence="1 2">
    <name type="scientific">Cichorium intybus</name>
    <name type="common">Chicory</name>
    <dbReference type="NCBI Taxonomy" id="13427"/>
    <lineage>
        <taxon>Eukaryota</taxon>
        <taxon>Viridiplantae</taxon>
        <taxon>Streptophyta</taxon>
        <taxon>Embryophyta</taxon>
        <taxon>Tracheophyta</taxon>
        <taxon>Spermatophyta</taxon>
        <taxon>Magnoliopsida</taxon>
        <taxon>eudicotyledons</taxon>
        <taxon>Gunneridae</taxon>
        <taxon>Pentapetalae</taxon>
        <taxon>asterids</taxon>
        <taxon>campanulids</taxon>
        <taxon>Asterales</taxon>
        <taxon>Asteraceae</taxon>
        <taxon>Cichorioideae</taxon>
        <taxon>Cichorieae</taxon>
        <taxon>Cichoriinae</taxon>
        <taxon>Cichorium</taxon>
    </lineage>
</organism>
<proteinExistence type="predicted"/>